<accession>A0A6C0HJ10</accession>
<evidence type="ECO:0000256" key="1">
    <source>
        <dbReference type="SAM" id="Phobius"/>
    </source>
</evidence>
<keyword evidence="1" id="KW-1133">Transmembrane helix</keyword>
<keyword evidence="1" id="KW-0812">Transmembrane</keyword>
<sequence>MFETKQIPYFIFGLGVVAISSFFGKRVKDYFSSLENKDDYHLVKKYVLNDASLYGDNRPKIWVHSKYEVNARKWKNFQSRNSTDLNQPYLYVTIQSIVNHCGDDFHICLIDDDTFEKLLPFWDVDLSITPEPMRSRLRNIAMLQLVHTYGGLLMPNSLLCIKSFVDLYQECILQNKPIIFEKQRKSVNGSLFAPDIQMVGAKKGDPILLEMIEMMNSYEKTAHYTMQPTILGEIEKWCSEQISLQHMHLISGSVIGIKTKIGKPILLEDLMSDGFLDVDDSVLSGIYIPSEELLSRTKFSWFAILPYHECLKAKPILSKYMAASIVDSVRSFYNSKKESCSMVSI</sequence>
<feature type="transmembrane region" description="Helical" evidence="1">
    <location>
        <begin position="6"/>
        <end position="24"/>
    </location>
</feature>
<organism evidence="2">
    <name type="scientific">viral metagenome</name>
    <dbReference type="NCBI Taxonomy" id="1070528"/>
    <lineage>
        <taxon>unclassified sequences</taxon>
        <taxon>metagenomes</taxon>
        <taxon>organismal metagenomes</taxon>
    </lineage>
</organism>
<evidence type="ECO:0000313" key="2">
    <source>
        <dbReference type="EMBL" id="QHT80572.1"/>
    </source>
</evidence>
<dbReference type="AlphaFoldDB" id="A0A6C0HJ10"/>
<protein>
    <submittedName>
        <fullName evidence="2">Uncharacterized protein</fullName>
    </submittedName>
</protein>
<reference evidence="2" key="1">
    <citation type="journal article" date="2020" name="Nature">
        <title>Giant virus diversity and host interactions through global metagenomics.</title>
        <authorList>
            <person name="Schulz F."/>
            <person name="Roux S."/>
            <person name="Paez-Espino D."/>
            <person name="Jungbluth S."/>
            <person name="Walsh D.A."/>
            <person name="Denef V.J."/>
            <person name="McMahon K.D."/>
            <person name="Konstantinidis K.T."/>
            <person name="Eloe-Fadrosh E.A."/>
            <person name="Kyrpides N.C."/>
            <person name="Woyke T."/>
        </authorList>
    </citation>
    <scope>NUCLEOTIDE SEQUENCE</scope>
    <source>
        <strain evidence="2">GVMAG-M-3300023184-120</strain>
    </source>
</reference>
<dbReference type="EMBL" id="MN739973">
    <property type="protein sequence ID" value="QHT80572.1"/>
    <property type="molecule type" value="Genomic_DNA"/>
</dbReference>
<name>A0A6C0HJ10_9ZZZZ</name>
<proteinExistence type="predicted"/>
<keyword evidence="1" id="KW-0472">Membrane</keyword>